<dbReference type="InterPro" id="IPR036673">
    <property type="entry name" value="Cyanovirin-N_sf"/>
</dbReference>
<reference evidence="3 4" key="1">
    <citation type="submission" date="2019-04" db="EMBL/GenBank/DDBJ databases">
        <title>Friends and foes A comparative genomics study of 23 Aspergillus species from section Flavi.</title>
        <authorList>
            <consortium name="DOE Joint Genome Institute"/>
            <person name="Kjaerbolling I."/>
            <person name="Vesth T."/>
            <person name="Frisvad J.C."/>
            <person name="Nybo J.L."/>
            <person name="Theobald S."/>
            <person name="Kildgaard S."/>
            <person name="Isbrandt T."/>
            <person name="Kuo A."/>
            <person name="Sato A."/>
            <person name="Lyhne E.K."/>
            <person name="Kogle M.E."/>
            <person name="Wiebenga A."/>
            <person name="Kun R.S."/>
            <person name="Lubbers R.J."/>
            <person name="Makela M.R."/>
            <person name="Barry K."/>
            <person name="Chovatia M."/>
            <person name="Clum A."/>
            <person name="Daum C."/>
            <person name="Haridas S."/>
            <person name="He G."/>
            <person name="LaButti K."/>
            <person name="Lipzen A."/>
            <person name="Mondo S."/>
            <person name="Riley R."/>
            <person name="Salamov A."/>
            <person name="Simmons B.A."/>
            <person name="Magnuson J.K."/>
            <person name="Henrissat B."/>
            <person name="Mortensen U.H."/>
            <person name="Larsen T.O."/>
            <person name="Devries R.P."/>
            <person name="Grigoriev I.V."/>
            <person name="Machida M."/>
            <person name="Baker S.E."/>
            <person name="Andersen M.R."/>
        </authorList>
    </citation>
    <scope>NUCLEOTIDE SEQUENCE [LARGE SCALE GENOMIC DNA]</scope>
    <source>
        <strain evidence="3 4">IBT 18842</strain>
    </source>
</reference>
<dbReference type="Pfam" id="PF08881">
    <property type="entry name" value="CVNH"/>
    <property type="match status" value="1"/>
</dbReference>
<evidence type="ECO:0000313" key="3">
    <source>
        <dbReference type="EMBL" id="KAE8149770.1"/>
    </source>
</evidence>
<evidence type="ECO:0000313" key="4">
    <source>
        <dbReference type="Proteomes" id="UP000325780"/>
    </source>
</evidence>
<dbReference type="SUPFAM" id="SSF51322">
    <property type="entry name" value="Cyanovirin-N"/>
    <property type="match status" value="1"/>
</dbReference>
<dbReference type="EMBL" id="ML742113">
    <property type="protein sequence ID" value="KAE8149770.1"/>
    <property type="molecule type" value="Genomic_DNA"/>
</dbReference>
<feature type="chain" id="PRO_5024806326" evidence="1">
    <location>
        <begin position="19"/>
        <end position="132"/>
    </location>
</feature>
<name>A0A5N6TTZ8_ASPAV</name>
<feature type="signal peptide" evidence="1">
    <location>
        <begin position="1"/>
        <end position="18"/>
    </location>
</feature>
<dbReference type="Gene3D" id="2.30.60.10">
    <property type="entry name" value="Cyanovirin-N"/>
    <property type="match status" value="1"/>
</dbReference>
<sequence length="132" mass="14384">MKAPSTVALLCMSGLAAAGGFEETCTDISLTSNLILKANCHINKTDVRKTELDLKDFFYNDNGILTTKATYGASSSFADSCTECELTNDPINWFQCLCRDWTGFVLASSLDLDKHISNQGGNLHFDPSEDSD</sequence>
<evidence type="ECO:0000256" key="1">
    <source>
        <dbReference type="SAM" id="SignalP"/>
    </source>
</evidence>
<feature type="domain" description="Cyanovirin-N" evidence="2">
    <location>
        <begin position="20"/>
        <end position="125"/>
    </location>
</feature>
<keyword evidence="1" id="KW-0732">Signal</keyword>
<organism evidence="3 4">
    <name type="scientific">Aspergillus avenaceus</name>
    <dbReference type="NCBI Taxonomy" id="36643"/>
    <lineage>
        <taxon>Eukaryota</taxon>
        <taxon>Fungi</taxon>
        <taxon>Dikarya</taxon>
        <taxon>Ascomycota</taxon>
        <taxon>Pezizomycotina</taxon>
        <taxon>Eurotiomycetes</taxon>
        <taxon>Eurotiomycetidae</taxon>
        <taxon>Eurotiales</taxon>
        <taxon>Aspergillaceae</taxon>
        <taxon>Aspergillus</taxon>
        <taxon>Aspergillus subgen. Circumdati</taxon>
    </lineage>
</organism>
<dbReference type="InterPro" id="IPR011058">
    <property type="entry name" value="Cyanovirin-N"/>
</dbReference>
<evidence type="ECO:0000259" key="2">
    <source>
        <dbReference type="SMART" id="SM01111"/>
    </source>
</evidence>
<gene>
    <name evidence="3" type="ORF">BDV25DRAFT_140483</name>
</gene>
<dbReference type="AlphaFoldDB" id="A0A5N6TTZ8"/>
<dbReference type="SMART" id="SM01111">
    <property type="entry name" value="CVNH"/>
    <property type="match status" value="1"/>
</dbReference>
<dbReference type="OrthoDB" id="4672515at2759"/>
<keyword evidence="4" id="KW-1185">Reference proteome</keyword>
<dbReference type="Proteomes" id="UP000325780">
    <property type="component" value="Unassembled WGS sequence"/>
</dbReference>
<accession>A0A5N6TTZ8</accession>
<protein>
    <submittedName>
        <fullName evidence="3">Cyanovirin-N</fullName>
    </submittedName>
</protein>
<proteinExistence type="predicted"/>